<dbReference type="CDD" id="cd00172">
    <property type="entry name" value="serpin"/>
    <property type="match status" value="1"/>
</dbReference>
<keyword evidence="5" id="KW-1185">Reference proteome</keyword>
<dbReference type="OMA" id="WVANHTH"/>
<dbReference type="PANTHER" id="PTHR11461">
    <property type="entry name" value="SERINE PROTEASE INHIBITOR, SERPIN"/>
    <property type="match status" value="1"/>
</dbReference>
<dbReference type="GO" id="GO:0005615">
    <property type="term" value="C:extracellular space"/>
    <property type="evidence" value="ECO:0007669"/>
    <property type="project" value="InterPro"/>
</dbReference>
<feature type="domain" description="Serpin" evidence="4">
    <location>
        <begin position="30"/>
        <end position="343"/>
    </location>
</feature>
<organism evidence="5 6">
    <name type="scientific">Romanomermis culicivorax</name>
    <name type="common">Nematode worm</name>
    <dbReference type="NCBI Taxonomy" id="13658"/>
    <lineage>
        <taxon>Eukaryota</taxon>
        <taxon>Metazoa</taxon>
        <taxon>Ecdysozoa</taxon>
        <taxon>Nematoda</taxon>
        <taxon>Enoplea</taxon>
        <taxon>Dorylaimia</taxon>
        <taxon>Mermithida</taxon>
        <taxon>Mermithoidea</taxon>
        <taxon>Mermithidae</taxon>
        <taxon>Romanomermis</taxon>
    </lineage>
</organism>
<dbReference type="Gene3D" id="3.30.497.10">
    <property type="entry name" value="Antithrombin, subunit I, domain 2"/>
    <property type="match status" value="1"/>
</dbReference>
<evidence type="ECO:0000256" key="1">
    <source>
        <dbReference type="ARBA" id="ARBA00009500"/>
    </source>
</evidence>
<evidence type="ECO:0000256" key="3">
    <source>
        <dbReference type="SAM" id="SignalP"/>
    </source>
</evidence>
<dbReference type="Proteomes" id="UP000887565">
    <property type="component" value="Unplaced"/>
</dbReference>
<evidence type="ECO:0000259" key="4">
    <source>
        <dbReference type="SMART" id="SM00093"/>
    </source>
</evidence>
<dbReference type="PANTHER" id="PTHR11461:SF211">
    <property type="entry name" value="GH10112P-RELATED"/>
    <property type="match status" value="1"/>
</dbReference>
<name>A0A915JFT4_ROMCU</name>
<keyword evidence="3" id="KW-0732">Signal</keyword>
<dbReference type="InterPro" id="IPR042185">
    <property type="entry name" value="Serpin_sf_2"/>
</dbReference>
<protein>
    <submittedName>
        <fullName evidence="6">Serpin domain-containing protein</fullName>
    </submittedName>
</protein>
<dbReference type="GO" id="GO:0004867">
    <property type="term" value="F:serine-type endopeptidase inhibitor activity"/>
    <property type="evidence" value="ECO:0007669"/>
    <property type="project" value="InterPro"/>
</dbReference>
<proteinExistence type="inferred from homology"/>
<feature type="signal peptide" evidence="3">
    <location>
        <begin position="1"/>
        <end position="19"/>
    </location>
</feature>
<comment type="similarity">
    <text evidence="1 2">Belongs to the serpin family.</text>
</comment>
<reference evidence="6" key="1">
    <citation type="submission" date="2022-11" db="UniProtKB">
        <authorList>
            <consortium name="WormBaseParasite"/>
        </authorList>
    </citation>
    <scope>IDENTIFICATION</scope>
</reference>
<accession>A0A915JFT4</accession>
<evidence type="ECO:0000313" key="5">
    <source>
        <dbReference type="Proteomes" id="UP000887565"/>
    </source>
</evidence>
<dbReference type="InterPro" id="IPR036186">
    <property type="entry name" value="Serpin_sf"/>
</dbReference>
<dbReference type="AlphaFoldDB" id="A0A915JFT4"/>
<evidence type="ECO:0000313" key="6">
    <source>
        <dbReference type="WBParaSite" id="nRc.2.0.1.t25356-RA"/>
    </source>
</evidence>
<feature type="chain" id="PRO_5036949495" evidence="3">
    <location>
        <begin position="20"/>
        <end position="344"/>
    </location>
</feature>
<dbReference type="SMART" id="SM00093">
    <property type="entry name" value="SERPIN"/>
    <property type="match status" value="1"/>
</dbReference>
<dbReference type="InterPro" id="IPR042178">
    <property type="entry name" value="Serpin_sf_1"/>
</dbReference>
<dbReference type="InterPro" id="IPR023796">
    <property type="entry name" value="Serpin_dom"/>
</dbReference>
<evidence type="ECO:0000256" key="2">
    <source>
        <dbReference type="RuleBase" id="RU000411"/>
    </source>
</evidence>
<dbReference type="SUPFAM" id="SSF56574">
    <property type="entry name" value="Serpins"/>
    <property type="match status" value="1"/>
</dbReference>
<dbReference type="WBParaSite" id="nRc.2.0.1.t25356-RA">
    <property type="protein sequence ID" value="nRc.2.0.1.t25356-RA"/>
    <property type="gene ID" value="nRc.2.0.1.g25356"/>
</dbReference>
<dbReference type="Pfam" id="PF00079">
    <property type="entry name" value="Serpin"/>
    <property type="match status" value="1"/>
</dbReference>
<sequence>MPSIGGLFFILAQFLSVQPHDIQNNVKFAAELSHQISKEHPNGNFVFSPVSLEIVVAAILSGTRGNTNKQIKLYIFNKQDHILNNYVESLIKSLETSKTDRTTLKYTTVLALDEMFPVREQFKRRARKYFPSGKVLQMNFDINGAKAAAEINGIVANTTENKIQDLIPSGSLGSHTPMVLVNALYLKADFEKEFTQILGGKFYDSKNQSHDVVFLQDQFENLPYYQNEDVKMIRLPFANKHIHLYIATGTSNNIEETKIDIGNAIRLTFSKDVKFQNRNVDVRLPKLVMSFSAKEMVRHFQMLNVTDLFDKSRANFGGLLQKTGQKVAVSNIRHKAFIEMCTKV</sequence>
<dbReference type="InterPro" id="IPR000215">
    <property type="entry name" value="Serpin_fam"/>
</dbReference>
<dbReference type="Gene3D" id="2.30.39.10">
    <property type="entry name" value="Alpha-1-antitrypsin, domain 1"/>
    <property type="match status" value="1"/>
</dbReference>